<protein>
    <submittedName>
        <fullName evidence="1">Uncharacterized protein</fullName>
    </submittedName>
</protein>
<sequence>MDGTSRDCIMILYSRYKDWPETSYFTHFVFILCGDVKIGRVSYDNCQFSWPLNDFKGHATDAAEDPFSCFGREVTMSPTQLEVSWSLIRVSRRAGFHGFSIVPASHQLIRYTGYTTQCTSSQVQNAMPC</sequence>
<dbReference type="Proteomes" id="UP000322873">
    <property type="component" value="Unassembled WGS sequence"/>
</dbReference>
<dbReference type="EMBL" id="VICG01000013">
    <property type="protein sequence ID" value="KAA8565835.1"/>
    <property type="molecule type" value="Genomic_DNA"/>
</dbReference>
<comment type="caution">
    <text evidence="1">The sequence shown here is derived from an EMBL/GenBank/DDBJ whole genome shotgun (WGS) entry which is preliminary data.</text>
</comment>
<reference evidence="1 2" key="1">
    <citation type="submission" date="2019-06" db="EMBL/GenBank/DDBJ databases">
        <title>Genome Sequence of the Brown Rot Fungal Pathogen Monilinia fructicola.</title>
        <authorList>
            <person name="De Miccolis Angelini R.M."/>
            <person name="Landi L."/>
            <person name="Abate D."/>
            <person name="Pollastro S."/>
            <person name="Romanazzi G."/>
            <person name="Faretra F."/>
        </authorList>
    </citation>
    <scope>NUCLEOTIDE SEQUENCE [LARGE SCALE GENOMIC DNA]</scope>
    <source>
        <strain evidence="1 2">Mfrc123</strain>
    </source>
</reference>
<evidence type="ECO:0000313" key="2">
    <source>
        <dbReference type="Proteomes" id="UP000322873"/>
    </source>
</evidence>
<accession>A0A5M9JF85</accession>
<dbReference type="AlphaFoldDB" id="A0A5M9JF85"/>
<evidence type="ECO:0000313" key="1">
    <source>
        <dbReference type="EMBL" id="KAA8565835.1"/>
    </source>
</evidence>
<gene>
    <name evidence="1" type="ORF">EYC84_009655</name>
</gene>
<name>A0A5M9JF85_MONFR</name>
<organism evidence="1 2">
    <name type="scientific">Monilinia fructicola</name>
    <name type="common">Brown rot fungus</name>
    <name type="synonym">Ciboria fructicola</name>
    <dbReference type="NCBI Taxonomy" id="38448"/>
    <lineage>
        <taxon>Eukaryota</taxon>
        <taxon>Fungi</taxon>
        <taxon>Dikarya</taxon>
        <taxon>Ascomycota</taxon>
        <taxon>Pezizomycotina</taxon>
        <taxon>Leotiomycetes</taxon>
        <taxon>Helotiales</taxon>
        <taxon>Sclerotiniaceae</taxon>
        <taxon>Monilinia</taxon>
    </lineage>
</organism>
<keyword evidence="2" id="KW-1185">Reference proteome</keyword>
<proteinExistence type="predicted"/>